<dbReference type="NCBIfam" id="TIGR01135">
    <property type="entry name" value="glmS"/>
    <property type="match status" value="1"/>
</dbReference>
<dbReference type="GO" id="GO:0006002">
    <property type="term" value="P:fructose 6-phosphate metabolic process"/>
    <property type="evidence" value="ECO:0007669"/>
    <property type="project" value="TreeGrafter"/>
</dbReference>
<dbReference type="EnsemblMetazoa" id="XM_038205561.1">
    <property type="protein sequence ID" value="XP_038061489.1"/>
    <property type="gene ID" value="LOC119732153"/>
</dbReference>
<keyword evidence="5" id="KW-0032">Aminotransferase</keyword>
<dbReference type="FunFam" id="3.40.50.10490:FF:000126">
    <property type="entry name" value="Glutamine--fructose-6-phosphate aminotransferase [isomerizing] 1"/>
    <property type="match status" value="1"/>
</dbReference>
<dbReference type="Pfam" id="PF01380">
    <property type="entry name" value="SIS"/>
    <property type="match status" value="2"/>
</dbReference>
<keyword evidence="7" id="KW-0677">Repeat</keyword>
<evidence type="ECO:0000256" key="2">
    <source>
        <dbReference type="ARBA" id="ARBA00004775"/>
    </source>
</evidence>
<dbReference type="AlphaFoldDB" id="A0A914ADR5"/>
<dbReference type="Pfam" id="PF13522">
    <property type="entry name" value="GATase_6"/>
    <property type="match status" value="1"/>
</dbReference>
<accession>A0A914ADR5</accession>
<dbReference type="InterPro" id="IPR035466">
    <property type="entry name" value="GlmS/AgaS_SIS"/>
</dbReference>
<feature type="domain" description="Glutamine amidotransferase type-2" evidence="10">
    <location>
        <begin position="2"/>
        <end position="292"/>
    </location>
</feature>
<evidence type="ECO:0000256" key="8">
    <source>
        <dbReference type="ARBA" id="ARBA00022962"/>
    </source>
</evidence>
<dbReference type="Proteomes" id="UP000887568">
    <property type="component" value="Unplaced"/>
</dbReference>
<dbReference type="InterPro" id="IPR047084">
    <property type="entry name" value="GFAT_N"/>
</dbReference>
<dbReference type="PROSITE" id="PS51464">
    <property type="entry name" value="SIS"/>
    <property type="match status" value="2"/>
</dbReference>
<dbReference type="InterPro" id="IPR017932">
    <property type="entry name" value="GATase_2_dom"/>
</dbReference>
<dbReference type="InterPro" id="IPR029055">
    <property type="entry name" value="Ntn_hydrolases_N"/>
</dbReference>
<evidence type="ECO:0000256" key="5">
    <source>
        <dbReference type="ARBA" id="ARBA00022576"/>
    </source>
</evidence>
<protein>
    <recommendedName>
        <fullName evidence="3">glutamine--fructose-6-phosphate transaminase (isomerizing)</fullName>
        <ecNumber evidence="3">2.6.1.16</ecNumber>
    </recommendedName>
</protein>
<dbReference type="InterPro" id="IPR046348">
    <property type="entry name" value="SIS_dom_sf"/>
</dbReference>
<evidence type="ECO:0000256" key="6">
    <source>
        <dbReference type="ARBA" id="ARBA00022679"/>
    </source>
</evidence>
<reference evidence="12" key="1">
    <citation type="submission" date="2022-11" db="UniProtKB">
        <authorList>
            <consortium name="EnsemblMetazoa"/>
        </authorList>
    </citation>
    <scope>IDENTIFICATION</scope>
</reference>
<dbReference type="CDD" id="cd00714">
    <property type="entry name" value="GFAT"/>
    <property type="match status" value="1"/>
</dbReference>
<comment type="pathway">
    <text evidence="2">Nucleotide-sugar biosynthesis; UDP-N-acetyl-alpha-D-glucosamine biosynthesis; alpha-D-glucosamine 6-phosphate from D-fructose 6-phosphate: step 1/1.</text>
</comment>
<evidence type="ECO:0000256" key="3">
    <source>
        <dbReference type="ARBA" id="ARBA00012916"/>
    </source>
</evidence>
<keyword evidence="9" id="KW-0175">Coiled coil</keyword>
<dbReference type="OMA" id="ASEYRYA"/>
<dbReference type="SUPFAM" id="SSF53697">
    <property type="entry name" value="SIS domain"/>
    <property type="match status" value="1"/>
</dbReference>
<keyword evidence="6" id="KW-0808">Transferase</keyword>
<keyword evidence="4" id="KW-0597">Phosphoprotein</keyword>
<dbReference type="RefSeq" id="XP_038061489.1">
    <property type="nucleotide sequence ID" value="XM_038205561.1"/>
</dbReference>
<dbReference type="EC" id="2.6.1.16" evidence="3"/>
<dbReference type="CDD" id="cd05009">
    <property type="entry name" value="SIS_GlmS_GlmD_2"/>
    <property type="match status" value="1"/>
</dbReference>
<name>A0A914ADR5_PATMI</name>
<dbReference type="InterPro" id="IPR005855">
    <property type="entry name" value="GFAT"/>
</dbReference>
<dbReference type="GO" id="GO:0006047">
    <property type="term" value="P:UDP-N-acetylglucosamine metabolic process"/>
    <property type="evidence" value="ECO:0007669"/>
    <property type="project" value="TreeGrafter"/>
</dbReference>
<dbReference type="PANTHER" id="PTHR10937:SF0">
    <property type="entry name" value="GLUTAMINE--FRUCTOSE-6-PHOSPHATE TRANSAMINASE (ISOMERIZING)"/>
    <property type="match status" value="1"/>
</dbReference>
<dbReference type="OrthoDB" id="15235at2759"/>
<evidence type="ECO:0000313" key="12">
    <source>
        <dbReference type="EnsemblMetazoa" id="XP_038061489.1"/>
    </source>
</evidence>
<proteinExistence type="predicted"/>
<keyword evidence="8" id="KW-0315">Glutamine amidotransferase</keyword>
<evidence type="ECO:0000256" key="7">
    <source>
        <dbReference type="ARBA" id="ARBA00022737"/>
    </source>
</evidence>
<dbReference type="InterPro" id="IPR001347">
    <property type="entry name" value="SIS_dom"/>
</dbReference>
<feature type="coiled-coil region" evidence="9">
    <location>
        <begin position="518"/>
        <end position="545"/>
    </location>
</feature>
<evidence type="ECO:0000256" key="4">
    <source>
        <dbReference type="ARBA" id="ARBA00022553"/>
    </source>
</evidence>
<dbReference type="GO" id="GO:0097367">
    <property type="term" value="F:carbohydrate derivative binding"/>
    <property type="evidence" value="ECO:0007669"/>
    <property type="project" value="InterPro"/>
</dbReference>
<feature type="domain" description="SIS" evidence="11">
    <location>
        <begin position="535"/>
        <end position="676"/>
    </location>
</feature>
<dbReference type="Gene3D" id="3.40.50.10490">
    <property type="entry name" value="Glucose-6-phosphate isomerase like protein, domain 1"/>
    <property type="match status" value="2"/>
</dbReference>
<evidence type="ECO:0000256" key="1">
    <source>
        <dbReference type="ARBA" id="ARBA00001031"/>
    </source>
</evidence>
<evidence type="ECO:0000256" key="9">
    <source>
        <dbReference type="SAM" id="Coils"/>
    </source>
</evidence>
<feature type="domain" description="SIS" evidence="11">
    <location>
        <begin position="364"/>
        <end position="503"/>
    </location>
</feature>
<evidence type="ECO:0000259" key="11">
    <source>
        <dbReference type="PROSITE" id="PS51464"/>
    </source>
</evidence>
<dbReference type="GO" id="GO:0004360">
    <property type="term" value="F:glutamine-fructose-6-phosphate transaminase (isomerizing) activity"/>
    <property type="evidence" value="ECO:0007669"/>
    <property type="project" value="UniProtKB-EC"/>
</dbReference>
<dbReference type="Gene3D" id="3.60.20.10">
    <property type="entry name" value="Glutamine Phosphoribosylpyrophosphate, subunit 1, domain 1"/>
    <property type="match status" value="1"/>
</dbReference>
<sequence>MCGIFAYINHLVPKQRKVILETLINGLKRLEYRGYDSAGVAIEGRNVSPTDDKKCHTSRIIKKQGKVKALEEEIAMQEDLDLDVEFDIHCGIAHTRWATHGVPNEINSHPQRSGENNEFLVIHNGIITNYKDIKTFLLSKGFTFESDTDTEVIAKLIKYIYDTREDTHLSFRELVESAIVQLEGAFALAFMSTNFPGQCVASRRGSPLLIGIKTKQKLNSDYVPILYKEKERRSTNPNPETLERSASMSNFEIMGESKEAEYFFASDASAVIEHTNRVIYLEDNDVAAVQDGCLSIHRIKKEEGDLMSREVQTLKMELQQIMKGNYNYFMQKEIFEQPESVINTMRGRLNFDDHIVNLGGLKNYLLDVNRCRRLIFIACGTSYHSAMATRQLMEELTQLPVMIELSSDFLDRRTPIFRDDVCFFISQSGETADTLNALRYCKGNGALLVGITNTVGSTISRETHCGVHINAGPEIGVASTKAYTSQFISLVMFALMMNQDRLSGVERRKNIISDLKRLPDLIKEVLQMDDKIKKLAEELQEEKSILLMGRGFNFATCLEGALKIKELCYLHSEGILAGELKHGPLALVDEDMPVILIAMKDGTYTKCQNALHEVLARKCRPIVICDKNDAEMQRMASRSIGIPGCVDCLQGILSVIPLQLLAFHIAVLRGFDVDCPRNLAKSVTVE</sequence>
<comment type="catalytic activity">
    <reaction evidence="1">
        <text>D-fructose 6-phosphate + L-glutamine = D-glucosamine 6-phosphate + L-glutamate</text>
        <dbReference type="Rhea" id="RHEA:13237"/>
        <dbReference type="ChEBI" id="CHEBI:29985"/>
        <dbReference type="ChEBI" id="CHEBI:58359"/>
        <dbReference type="ChEBI" id="CHEBI:58725"/>
        <dbReference type="ChEBI" id="CHEBI:61527"/>
        <dbReference type="EC" id="2.6.1.16"/>
    </reaction>
</comment>
<dbReference type="PANTHER" id="PTHR10937">
    <property type="entry name" value="GLUCOSAMINE--FRUCTOSE-6-PHOSPHATE AMINOTRANSFERASE, ISOMERIZING"/>
    <property type="match status" value="1"/>
</dbReference>
<dbReference type="NCBIfam" id="NF001484">
    <property type="entry name" value="PRK00331.1"/>
    <property type="match status" value="1"/>
</dbReference>
<dbReference type="InterPro" id="IPR035490">
    <property type="entry name" value="GlmS/FrlB_SIS"/>
</dbReference>
<dbReference type="PROSITE" id="PS51278">
    <property type="entry name" value="GATASE_TYPE_2"/>
    <property type="match status" value="1"/>
</dbReference>
<dbReference type="FunFam" id="3.40.50.10490:FF:000001">
    <property type="entry name" value="Glutamine--fructose-6-phosphate aminotransferase [isomerizing]"/>
    <property type="match status" value="1"/>
</dbReference>
<organism evidence="12 13">
    <name type="scientific">Patiria miniata</name>
    <name type="common">Bat star</name>
    <name type="synonym">Asterina miniata</name>
    <dbReference type="NCBI Taxonomy" id="46514"/>
    <lineage>
        <taxon>Eukaryota</taxon>
        <taxon>Metazoa</taxon>
        <taxon>Echinodermata</taxon>
        <taxon>Eleutherozoa</taxon>
        <taxon>Asterozoa</taxon>
        <taxon>Asteroidea</taxon>
        <taxon>Valvatacea</taxon>
        <taxon>Valvatida</taxon>
        <taxon>Asterinidae</taxon>
        <taxon>Patiria</taxon>
    </lineage>
</organism>
<dbReference type="GeneID" id="119732153"/>
<dbReference type="CDD" id="cd05008">
    <property type="entry name" value="SIS_GlmS_GlmD_1"/>
    <property type="match status" value="1"/>
</dbReference>
<evidence type="ECO:0000313" key="13">
    <source>
        <dbReference type="Proteomes" id="UP000887568"/>
    </source>
</evidence>
<dbReference type="SUPFAM" id="SSF56235">
    <property type="entry name" value="N-terminal nucleophile aminohydrolases (Ntn hydrolases)"/>
    <property type="match status" value="1"/>
</dbReference>
<dbReference type="GO" id="GO:0006487">
    <property type="term" value="P:protein N-linked glycosylation"/>
    <property type="evidence" value="ECO:0007669"/>
    <property type="project" value="TreeGrafter"/>
</dbReference>
<keyword evidence="13" id="KW-1185">Reference proteome</keyword>
<evidence type="ECO:0000259" key="10">
    <source>
        <dbReference type="PROSITE" id="PS51278"/>
    </source>
</evidence>